<dbReference type="AlphaFoldDB" id="A0AB34GAK2"/>
<accession>A0AB34GAK2</accession>
<reference evidence="2 3" key="1">
    <citation type="submission" date="2022-11" db="EMBL/GenBank/DDBJ databases">
        <title>Whole genome sequence of Eschrichtius robustus ER-17-0199.</title>
        <authorList>
            <person name="Bruniche-Olsen A."/>
            <person name="Black A.N."/>
            <person name="Fields C.J."/>
            <person name="Walden K."/>
            <person name="Dewoody J.A."/>
        </authorList>
    </citation>
    <scope>NUCLEOTIDE SEQUENCE [LARGE SCALE GENOMIC DNA]</scope>
    <source>
        <strain evidence="2">ER-17-0199</strain>
        <tissue evidence="2">Blubber</tissue>
    </source>
</reference>
<sequence length="75" mass="7855">MRKRTSRDSCGAPAGANEWAQPSAAHFRDAARRPLPGFPSALLSSSLGGYSQEELPVPGSCARVEEGALASLVAW</sequence>
<feature type="region of interest" description="Disordered" evidence="1">
    <location>
        <begin position="1"/>
        <end position="25"/>
    </location>
</feature>
<evidence type="ECO:0000313" key="3">
    <source>
        <dbReference type="Proteomes" id="UP001159641"/>
    </source>
</evidence>
<evidence type="ECO:0000313" key="2">
    <source>
        <dbReference type="EMBL" id="KAJ8776897.1"/>
    </source>
</evidence>
<dbReference type="Proteomes" id="UP001159641">
    <property type="component" value="Unassembled WGS sequence"/>
</dbReference>
<name>A0AB34GAK2_ESCRO</name>
<protein>
    <submittedName>
        <fullName evidence="2">Uncharacterized protein</fullName>
    </submittedName>
</protein>
<dbReference type="EMBL" id="JAIQCJ010002324">
    <property type="protein sequence ID" value="KAJ8776897.1"/>
    <property type="molecule type" value="Genomic_DNA"/>
</dbReference>
<organism evidence="2 3">
    <name type="scientific">Eschrichtius robustus</name>
    <name type="common">California gray whale</name>
    <name type="synonym">Eschrichtius gibbosus</name>
    <dbReference type="NCBI Taxonomy" id="9764"/>
    <lineage>
        <taxon>Eukaryota</taxon>
        <taxon>Metazoa</taxon>
        <taxon>Chordata</taxon>
        <taxon>Craniata</taxon>
        <taxon>Vertebrata</taxon>
        <taxon>Euteleostomi</taxon>
        <taxon>Mammalia</taxon>
        <taxon>Eutheria</taxon>
        <taxon>Laurasiatheria</taxon>
        <taxon>Artiodactyla</taxon>
        <taxon>Whippomorpha</taxon>
        <taxon>Cetacea</taxon>
        <taxon>Mysticeti</taxon>
        <taxon>Eschrichtiidae</taxon>
        <taxon>Eschrichtius</taxon>
    </lineage>
</organism>
<keyword evidence="3" id="KW-1185">Reference proteome</keyword>
<gene>
    <name evidence="2" type="ORF">J1605_015074</name>
</gene>
<comment type="caution">
    <text evidence="2">The sequence shown here is derived from an EMBL/GenBank/DDBJ whole genome shotgun (WGS) entry which is preliminary data.</text>
</comment>
<proteinExistence type="predicted"/>
<evidence type="ECO:0000256" key="1">
    <source>
        <dbReference type="SAM" id="MobiDB-lite"/>
    </source>
</evidence>